<reference evidence="3 4" key="1">
    <citation type="submission" date="2014-01" db="EMBL/GenBank/DDBJ databases">
        <title>Sulfitobacter sp. H3 (MCCC 1A00686) Genome Sequencing.</title>
        <authorList>
            <person name="Lai Q."/>
            <person name="Hong Z."/>
        </authorList>
    </citation>
    <scope>NUCLEOTIDE SEQUENCE [LARGE SCALE GENOMIC DNA]</scope>
    <source>
        <strain evidence="3 4">H3</strain>
    </source>
</reference>
<feature type="domain" description="Transposase IS116/IS110/IS902 C-terminal" evidence="2">
    <location>
        <begin position="212"/>
        <end position="289"/>
    </location>
</feature>
<evidence type="ECO:0000259" key="1">
    <source>
        <dbReference type="Pfam" id="PF01548"/>
    </source>
</evidence>
<dbReference type="EMBL" id="JAMD01000018">
    <property type="protein sequence ID" value="KEJ94133.1"/>
    <property type="molecule type" value="Genomic_DNA"/>
</dbReference>
<evidence type="ECO:0000313" key="3">
    <source>
        <dbReference type="EMBL" id="KEJ94133.1"/>
    </source>
</evidence>
<dbReference type="Proteomes" id="UP000027746">
    <property type="component" value="Unassembled WGS sequence"/>
</dbReference>
<dbReference type="GO" id="GO:0004803">
    <property type="term" value="F:transposase activity"/>
    <property type="evidence" value="ECO:0007669"/>
    <property type="project" value="InterPro"/>
</dbReference>
<dbReference type="PANTHER" id="PTHR33055">
    <property type="entry name" value="TRANSPOSASE FOR INSERTION SEQUENCE ELEMENT IS1111A"/>
    <property type="match status" value="1"/>
</dbReference>
<dbReference type="RefSeq" id="WP_037930677.1">
    <property type="nucleotide sequence ID" value="NZ_CP054603.1"/>
</dbReference>
<gene>
    <name evidence="3" type="ORF">SUH3_08345</name>
</gene>
<dbReference type="OrthoDB" id="8261795at2"/>
<keyword evidence="4" id="KW-1185">Reference proteome</keyword>
<accession>A0A073IUX5</accession>
<dbReference type="Pfam" id="PF02371">
    <property type="entry name" value="Transposase_20"/>
    <property type="match status" value="1"/>
</dbReference>
<evidence type="ECO:0000259" key="2">
    <source>
        <dbReference type="Pfam" id="PF02371"/>
    </source>
</evidence>
<dbReference type="NCBIfam" id="NF033542">
    <property type="entry name" value="transpos_IS110"/>
    <property type="match status" value="1"/>
</dbReference>
<feature type="domain" description="Transposase IS110-like N-terminal" evidence="1">
    <location>
        <begin position="6"/>
        <end position="145"/>
    </location>
</feature>
<dbReference type="InterPro" id="IPR003346">
    <property type="entry name" value="Transposase_20"/>
</dbReference>
<dbReference type="GO" id="GO:0006313">
    <property type="term" value="P:DNA transposition"/>
    <property type="evidence" value="ECO:0007669"/>
    <property type="project" value="InterPro"/>
</dbReference>
<name>A0A073IUX5_9RHOB</name>
<dbReference type="Pfam" id="PF01548">
    <property type="entry name" value="DEDD_Tnp_IS110"/>
    <property type="match status" value="1"/>
</dbReference>
<proteinExistence type="predicted"/>
<evidence type="ECO:0000313" key="4">
    <source>
        <dbReference type="Proteomes" id="UP000027746"/>
    </source>
</evidence>
<dbReference type="InterPro" id="IPR047650">
    <property type="entry name" value="Transpos_IS110"/>
</dbReference>
<dbReference type="InterPro" id="IPR002525">
    <property type="entry name" value="Transp_IS110-like_N"/>
</dbReference>
<organism evidence="3 4">
    <name type="scientific">Pseudosulfitobacter pseudonitzschiae</name>
    <dbReference type="NCBI Taxonomy" id="1402135"/>
    <lineage>
        <taxon>Bacteria</taxon>
        <taxon>Pseudomonadati</taxon>
        <taxon>Pseudomonadota</taxon>
        <taxon>Alphaproteobacteria</taxon>
        <taxon>Rhodobacterales</taxon>
        <taxon>Roseobacteraceae</taxon>
        <taxon>Pseudosulfitobacter</taxon>
    </lineage>
</organism>
<comment type="caution">
    <text evidence="3">The sequence shown here is derived from an EMBL/GenBank/DDBJ whole genome shotgun (WGS) entry which is preliminary data.</text>
</comment>
<dbReference type="PANTHER" id="PTHR33055:SF3">
    <property type="entry name" value="PUTATIVE TRANSPOSASE FOR IS117-RELATED"/>
    <property type="match status" value="1"/>
</dbReference>
<dbReference type="GO" id="GO:0003677">
    <property type="term" value="F:DNA binding"/>
    <property type="evidence" value="ECO:0007669"/>
    <property type="project" value="InterPro"/>
</dbReference>
<sequence length="337" mass="36868">MEITTIGIDIAKSVFQFHGVDAAGQTVLQKKLRRSAVLDTLAKLPPCLIGMEACATSHHWAREITALGHDVRLIPPAYVKPYVKRQKNDAADAEAIYEAVTRPNMHFVAIKSVDQQAAMMLHRVRDLLVRQRTMLINALRAHMAELGIIAPQRPQNVLGLIQQLEEDSNGGITEVARSALLSLAGQLTSLTQEISALDRKILAWHRSSETSQRLSTIPGVGVLTATAMAASVTDPSLFRSGRQFAAFLGLVPRQNSSGGKERLGRITKMGDGYLRKLLVVGATAILRRVADTQTRTANWLRSLLERKASRLISVAMANKTARIIWALLARGGTYRAS</sequence>
<dbReference type="GeneID" id="68872154"/>
<dbReference type="AlphaFoldDB" id="A0A073IUX5"/>
<protein>
    <submittedName>
        <fullName evidence="3">Transposase</fullName>
    </submittedName>
</protein>